<dbReference type="GO" id="GO:0005886">
    <property type="term" value="C:plasma membrane"/>
    <property type="evidence" value="ECO:0007669"/>
    <property type="project" value="UniProtKB-SubCell"/>
</dbReference>
<evidence type="ECO:0000256" key="3">
    <source>
        <dbReference type="ARBA" id="ARBA00022448"/>
    </source>
</evidence>
<dbReference type="RefSeq" id="WP_087506917.1">
    <property type="nucleotide sequence ID" value="NZ_BMDX01000007.1"/>
</dbReference>
<organism evidence="9 10">
    <name type="scientific">Neiella marina</name>
    <dbReference type="NCBI Taxonomy" id="508461"/>
    <lineage>
        <taxon>Bacteria</taxon>
        <taxon>Pseudomonadati</taxon>
        <taxon>Pseudomonadota</taxon>
        <taxon>Gammaproteobacteria</taxon>
        <taxon>Alteromonadales</taxon>
        <taxon>Echinimonadaceae</taxon>
        <taxon>Neiella</taxon>
    </lineage>
</organism>
<keyword evidence="6 8" id="KW-1133">Transmembrane helix</keyword>
<feature type="transmembrane region" description="Helical" evidence="8">
    <location>
        <begin position="171"/>
        <end position="188"/>
    </location>
</feature>
<accession>A0A8J2U503</accession>
<feature type="transmembrane region" description="Helical" evidence="8">
    <location>
        <begin position="99"/>
        <end position="122"/>
    </location>
</feature>
<gene>
    <name evidence="9" type="ORF">GCM10011369_18070</name>
</gene>
<dbReference type="Proteomes" id="UP000619743">
    <property type="component" value="Unassembled WGS sequence"/>
</dbReference>
<dbReference type="AlphaFoldDB" id="A0A8J2U503"/>
<keyword evidence="4" id="KW-1003">Cell membrane</keyword>
<protein>
    <submittedName>
        <fullName evidence="9">Malate transporter</fullName>
    </submittedName>
</protein>
<dbReference type="InterPro" id="IPR038770">
    <property type="entry name" value="Na+/solute_symporter_sf"/>
</dbReference>
<dbReference type="PANTHER" id="PTHR36838">
    <property type="entry name" value="AUXIN EFFLUX CARRIER FAMILY PROTEIN"/>
    <property type="match status" value="1"/>
</dbReference>
<evidence type="ECO:0000256" key="1">
    <source>
        <dbReference type="ARBA" id="ARBA00004651"/>
    </source>
</evidence>
<evidence type="ECO:0000256" key="5">
    <source>
        <dbReference type="ARBA" id="ARBA00022692"/>
    </source>
</evidence>
<keyword evidence="3" id="KW-0813">Transport</keyword>
<feature type="transmembrane region" description="Helical" evidence="8">
    <location>
        <begin position="6"/>
        <end position="26"/>
    </location>
</feature>
<dbReference type="OrthoDB" id="9786439at2"/>
<comment type="caution">
    <text evidence="9">The sequence shown here is derived from an EMBL/GenBank/DDBJ whole genome shotgun (WGS) entry which is preliminary data.</text>
</comment>
<feature type="transmembrane region" description="Helical" evidence="8">
    <location>
        <begin position="257"/>
        <end position="275"/>
    </location>
</feature>
<dbReference type="PANTHER" id="PTHR36838:SF4">
    <property type="entry name" value="AUXIN EFFLUX CARRIER FAMILY PROTEIN"/>
    <property type="match status" value="1"/>
</dbReference>
<comment type="subcellular location">
    <subcellularLocation>
        <location evidence="1">Cell membrane</location>
        <topology evidence="1">Multi-pass membrane protein</topology>
    </subcellularLocation>
</comment>
<name>A0A8J2U503_9GAMM</name>
<evidence type="ECO:0000313" key="10">
    <source>
        <dbReference type="Proteomes" id="UP000619743"/>
    </source>
</evidence>
<feature type="transmembrane region" description="Helical" evidence="8">
    <location>
        <begin position="69"/>
        <end position="87"/>
    </location>
</feature>
<dbReference type="GO" id="GO:0055085">
    <property type="term" value="P:transmembrane transport"/>
    <property type="evidence" value="ECO:0007669"/>
    <property type="project" value="InterPro"/>
</dbReference>
<keyword evidence="7 8" id="KW-0472">Membrane</keyword>
<sequence>MLQAFGFSLSVTTPILLMMVLGYVFRHRGMISADFIQSGSNLVFNVTLPCLLFLNVANADVAALIQPKLLATATIITVVSTAILWWYGRNMAPAQRGVFVQGCFRGNMGIIGLATIVNAFGTEALAPAGIYLAIIAIVYNLTAIVVLSAAQSRPDQNLLKQTVRSMVTNPLFLAIAAGLALALMRFSLPDWLMTSGRYLANMTLPLALLCVGGSLSLERLKGNRSLIVQASLVKLVLLPAFSVLCGAMLGFRDVSLGILYLMMATPSATASFVMAKQMAGDADLAADIIAVTTVFAIITTTLGLLALRSFGLI</sequence>
<evidence type="ECO:0000313" key="9">
    <source>
        <dbReference type="EMBL" id="GGA76571.1"/>
    </source>
</evidence>
<keyword evidence="10" id="KW-1185">Reference proteome</keyword>
<dbReference type="EMBL" id="BMDX01000007">
    <property type="protein sequence ID" value="GGA76571.1"/>
    <property type="molecule type" value="Genomic_DNA"/>
</dbReference>
<keyword evidence="5 8" id="KW-0812">Transmembrane</keyword>
<reference evidence="10" key="1">
    <citation type="journal article" date="2019" name="Int. J. Syst. Evol. Microbiol.">
        <title>The Global Catalogue of Microorganisms (GCM) 10K type strain sequencing project: providing services to taxonomists for standard genome sequencing and annotation.</title>
        <authorList>
            <consortium name="The Broad Institute Genomics Platform"/>
            <consortium name="The Broad Institute Genome Sequencing Center for Infectious Disease"/>
            <person name="Wu L."/>
            <person name="Ma J."/>
        </authorList>
    </citation>
    <scope>NUCLEOTIDE SEQUENCE [LARGE SCALE GENOMIC DNA]</scope>
    <source>
        <strain evidence="10">CGMCC 1.10130</strain>
    </source>
</reference>
<dbReference type="Pfam" id="PF03547">
    <property type="entry name" value="Mem_trans"/>
    <property type="match status" value="1"/>
</dbReference>
<evidence type="ECO:0000256" key="8">
    <source>
        <dbReference type="SAM" id="Phobius"/>
    </source>
</evidence>
<feature type="transmembrane region" description="Helical" evidence="8">
    <location>
        <begin position="128"/>
        <end position="150"/>
    </location>
</feature>
<proteinExistence type="inferred from homology"/>
<feature type="transmembrane region" description="Helical" evidence="8">
    <location>
        <begin position="284"/>
        <end position="307"/>
    </location>
</feature>
<evidence type="ECO:0000256" key="6">
    <source>
        <dbReference type="ARBA" id="ARBA00022989"/>
    </source>
</evidence>
<comment type="similarity">
    <text evidence="2">Belongs to the auxin efflux carrier (TC 2.A.69) family.</text>
</comment>
<dbReference type="Gene3D" id="1.20.1530.20">
    <property type="match status" value="1"/>
</dbReference>
<evidence type="ECO:0000256" key="4">
    <source>
        <dbReference type="ARBA" id="ARBA00022475"/>
    </source>
</evidence>
<evidence type="ECO:0000256" key="7">
    <source>
        <dbReference type="ARBA" id="ARBA00023136"/>
    </source>
</evidence>
<dbReference type="InterPro" id="IPR004776">
    <property type="entry name" value="Mem_transp_PIN-like"/>
</dbReference>
<feature type="transmembrane region" description="Helical" evidence="8">
    <location>
        <begin position="38"/>
        <end position="57"/>
    </location>
</feature>
<feature type="transmembrane region" description="Helical" evidence="8">
    <location>
        <begin position="232"/>
        <end position="251"/>
    </location>
</feature>
<feature type="transmembrane region" description="Helical" evidence="8">
    <location>
        <begin position="200"/>
        <end position="220"/>
    </location>
</feature>
<evidence type="ECO:0000256" key="2">
    <source>
        <dbReference type="ARBA" id="ARBA00010145"/>
    </source>
</evidence>